<evidence type="ECO:0000256" key="1">
    <source>
        <dbReference type="ARBA" id="ARBA00006484"/>
    </source>
</evidence>
<evidence type="ECO:0000256" key="2">
    <source>
        <dbReference type="ARBA" id="ARBA00023002"/>
    </source>
</evidence>
<dbReference type="GO" id="GO:0016491">
    <property type="term" value="F:oxidoreductase activity"/>
    <property type="evidence" value="ECO:0007669"/>
    <property type="project" value="UniProtKB-KW"/>
</dbReference>
<evidence type="ECO:0000313" key="4">
    <source>
        <dbReference type="Proteomes" id="UP000325787"/>
    </source>
</evidence>
<dbReference type="PRINTS" id="PR00080">
    <property type="entry name" value="SDRFAMILY"/>
</dbReference>
<dbReference type="Proteomes" id="UP000325787">
    <property type="component" value="Chromosome"/>
</dbReference>
<organism evidence="3 4">
    <name type="scientific">Saccharothrix syringae</name>
    <name type="common">Nocardiopsis syringae</name>
    <dbReference type="NCBI Taxonomy" id="103733"/>
    <lineage>
        <taxon>Bacteria</taxon>
        <taxon>Bacillati</taxon>
        <taxon>Actinomycetota</taxon>
        <taxon>Actinomycetes</taxon>
        <taxon>Pseudonocardiales</taxon>
        <taxon>Pseudonocardiaceae</taxon>
        <taxon>Saccharothrix</taxon>
    </lineage>
</organism>
<dbReference type="OrthoDB" id="3208554at2"/>
<dbReference type="RefSeq" id="WP_033432939.1">
    <property type="nucleotide sequence ID" value="NZ_CP034550.1"/>
</dbReference>
<keyword evidence="4" id="KW-1185">Reference proteome</keyword>
<gene>
    <name evidence="3" type="ORF">EKG83_33650</name>
</gene>
<accession>A0A5Q0H671</accession>
<dbReference type="InterPro" id="IPR050259">
    <property type="entry name" value="SDR"/>
</dbReference>
<dbReference type="SUPFAM" id="SSF51735">
    <property type="entry name" value="NAD(P)-binding Rossmann-fold domains"/>
    <property type="match status" value="1"/>
</dbReference>
<keyword evidence="2" id="KW-0560">Oxidoreductase</keyword>
<dbReference type="Pfam" id="PF13561">
    <property type="entry name" value="adh_short_C2"/>
    <property type="match status" value="1"/>
</dbReference>
<name>A0A5Q0H671_SACSY</name>
<dbReference type="PRINTS" id="PR00081">
    <property type="entry name" value="GDHRDH"/>
</dbReference>
<sequence>MDLHLSGRVAVVTGASRGIGLAVTRALAEEGARVVAGARTLTPDLRALVAASGGAVRALSVDLSTQEAADRLVGEAVSAFGGVDVLVNNVGGVRPRMGGFLSITDEQWTWGLDVNLLVAVRATRAALPHLKAGSNIVNVSTVMSFLADPDVYDYTAGKAALSNFSKALSKEVGPKGVRVNTVSPGPVETELWTREDGIAPTVVRAVGVDQEAFLKEMASRMVTGRFTKAEEVADVVLFLASDRAANVHGSDFSIDGGMITTM</sequence>
<dbReference type="InterPro" id="IPR036291">
    <property type="entry name" value="NAD(P)-bd_dom_sf"/>
</dbReference>
<dbReference type="AlphaFoldDB" id="A0A5Q0H671"/>
<evidence type="ECO:0000313" key="3">
    <source>
        <dbReference type="EMBL" id="QFZ21687.1"/>
    </source>
</evidence>
<dbReference type="FunFam" id="3.40.50.720:FF:000084">
    <property type="entry name" value="Short-chain dehydrogenase reductase"/>
    <property type="match status" value="1"/>
</dbReference>
<proteinExistence type="inferred from homology"/>
<comment type="similarity">
    <text evidence="1">Belongs to the short-chain dehydrogenases/reductases (SDR) family.</text>
</comment>
<protein>
    <submittedName>
        <fullName evidence="3">SDR family oxidoreductase</fullName>
    </submittedName>
</protein>
<dbReference type="CDD" id="cd05233">
    <property type="entry name" value="SDR_c"/>
    <property type="match status" value="1"/>
</dbReference>
<dbReference type="PANTHER" id="PTHR42879">
    <property type="entry name" value="3-OXOACYL-(ACYL-CARRIER-PROTEIN) REDUCTASE"/>
    <property type="match status" value="1"/>
</dbReference>
<dbReference type="InterPro" id="IPR002347">
    <property type="entry name" value="SDR_fam"/>
</dbReference>
<dbReference type="EMBL" id="CP034550">
    <property type="protein sequence ID" value="QFZ21687.1"/>
    <property type="molecule type" value="Genomic_DNA"/>
</dbReference>
<dbReference type="Gene3D" id="3.40.50.720">
    <property type="entry name" value="NAD(P)-binding Rossmann-like Domain"/>
    <property type="match status" value="1"/>
</dbReference>
<dbReference type="KEGG" id="ssyi:EKG83_33650"/>
<reference evidence="4" key="1">
    <citation type="journal article" date="2021" name="Curr. Microbiol.">
        <title>Complete genome of nocamycin-producing strain Saccharothrix syringae NRRL B-16468 reveals the biosynthetic potential for secondary metabolites.</title>
        <authorList>
            <person name="Mo X."/>
            <person name="Yang S."/>
        </authorList>
    </citation>
    <scope>NUCLEOTIDE SEQUENCE [LARGE SCALE GENOMIC DNA]</scope>
    <source>
        <strain evidence="4">ATCC 51364 / DSM 43886 / JCM 6844 / KCTC 9398 / NBRC 14523 / NRRL B-16468 / INA 2240</strain>
    </source>
</reference>